<gene>
    <name evidence="1" type="ORF">J2851_007094</name>
</gene>
<proteinExistence type="predicted"/>
<name>A0ABS4SXI0_9PROT</name>
<evidence type="ECO:0000313" key="1">
    <source>
        <dbReference type="EMBL" id="MBP2297273.1"/>
    </source>
</evidence>
<protein>
    <submittedName>
        <fullName evidence="1">Uncharacterized protein</fullName>
    </submittedName>
</protein>
<dbReference type="EMBL" id="JAGINP010000050">
    <property type="protein sequence ID" value="MBP2297273.1"/>
    <property type="molecule type" value="Genomic_DNA"/>
</dbReference>
<comment type="caution">
    <text evidence="1">The sequence shown here is derived from an EMBL/GenBank/DDBJ whole genome shotgun (WGS) entry which is preliminary data.</text>
</comment>
<evidence type="ECO:0000313" key="2">
    <source>
        <dbReference type="Proteomes" id="UP000781958"/>
    </source>
</evidence>
<dbReference type="Proteomes" id="UP000781958">
    <property type="component" value="Unassembled WGS sequence"/>
</dbReference>
<keyword evidence="2" id="KW-1185">Reference proteome</keyword>
<sequence length="113" mass="12566">MPDSNVILQRTGEATCKYGLQVRTEGATVKDHLTVQAEGQQPASRTITVNERPLLNGNDRISHDAMKRIAHDCYDEFDRQRKLQDGIAADAAGMEELKAIEAQVTKTRKESGR</sequence>
<reference evidence="1 2" key="1">
    <citation type="submission" date="2021-03" db="EMBL/GenBank/DDBJ databases">
        <title>Genomic Encyclopedia of Type Strains, Phase III (KMG-III): the genomes of soil and plant-associated and newly described type strains.</title>
        <authorList>
            <person name="Whitman W."/>
        </authorList>
    </citation>
    <scope>NUCLEOTIDE SEQUENCE [LARGE SCALE GENOMIC DNA]</scope>
    <source>
        <strain evidence="1 2">IMMIB AFH-6</strain>
    </source>
</reference>
<dbReference type="RefSeq" id="WP_209773965.1">
    <property type="nucleotide sequence ID" value="NZ_JAGINP010000050.1"/>
</dbReference>
<organism evidence="1 2">
    <name type="scientific">Azospirillum rugosum</name>
    <dbReference type="NCBI Taxonomy" id="416170"/>
    <lineage>
        <taxon>Bacteria</taxon>
        <taxon>Pseudomonadati</taxon>
        <taxon>Pseudomonadota</taxon>
        <taxon>Alphaproteobacteria</taxon>
        <taxon>Rhodospirillales</taxon>
        <taxon>Azospirillaceae</taxon>
        <taxon>Azospirillum</taxon>
    </lineage>
</organism>
<accession>A0ABS4SXI0</accession>